<evidence type="ECO:0000313" key="3">
    <source>
        <dbReference type="Proteomes" id="UP000095751"/>
    </source>
</evidence>
<evidence type="ECO:0000313" key="2">
    <source>
        <dbReference type="EMBL" id="OEU12143.1"/>
    </source>
</evidence>
<keyword evidence="3" id="KW-1185">Reference proteome</keyword>
<evidence type="ECO:0000256" key="1">
    <source>
        <dbReference type="SAM" id="MobiDB-lite"/>
    </source>
</evidence>
<accession>A0A1E7F2R9</accession>
<name>A0A1E7F2R9_9STRA</name>
<sequence>MQSADLAMYGHNNMNKQGGNYGFNLQQFNNNNNNNNNNVGANGLSNNNNNSNYGGNDTMNNNDINMNLNNMNHQHLLNQQFSAATGGSNDVNPAW</sequence>
<dbReference type="EMBL" id="KV784365">
    <property type="protein sequence ID" value="OEU12143.1"/>
    <property type="molecule type" value="Genomic_DNA"/>
</dbReference>
<feature type="region of interest" description="Disordered" evidence="1">
    <location>
        <begin position="29"/>
        <end position="67"/>
    </location>
</feature>
<gene>
    <name evidence="2" type="ORF">FRACYDRAFT_270531</name>
</gene>
<dbReference type="AlphaFoldDB" id="A0A1E7F2R9"/>
<dbReference type="InParanoid" id="A0A1E7F2R9"/>
<proteinExistence type="predicted"/>
<organism evidence="2 3">
    <name type="scientific">Fragilariopsis cylindrus CCMP1102</name>
    <dbReference type="NCBI Taxonomy" id="635003"/>
    <lineage>
        <taxon>Eukaryota</taxon>
        <taxon>Sar</taxon>
        <taxon>Stramenopiles</taxon>
        <taxon>Ochrophyta</taxon>
        <taxon>Bacillariophyta</taxon>
        <taxon>Bacillariophyceae</taxon>
        <taxon>Bacillariophycidae</taxon>
        <taxon>Bacillariales</taxon>
        <taxon>Bacillariaceae</taxon>
        <taxon>Fragilariopsis</taxon>
    </lineage>
</organism>
<dbReference type="Proteomes" id="UP000095751">
    <property type="component" value="Unassembled WGS sequence"/>
</dbReference>
<dbReference type="KEGG" id="fcy:FRACYDRAFT_270531"/>
<reference evidence="2 3" key="1">
    <citation type="submission" date="2016-09" db="EMBL/GenBank/DDBJ databases">
        <title>Extensive genetic diversity and differential bi-allelic expression allows diatom success in the polar Southern Ocean.</title>
        <authorList>
            <consortium name="DOE Joint Genome Institute"/>
            <person name="Mock T."/>
            <person name="Otillar R.P."/>
            <person name="Strauss J."/>
            <person name="Dupont C."/>
            <person name="Frickenhaus S."/>
            <person name="Maumus F."/>
            <person name="Mcmullan M."/>
            <person name="Sanges R."/>
            <person name="Schmutz J."/>
            <person name="Toseland A."/>
            <person name="Valas R."/>
            <person name="Veluchamy A."/>
            <person name="Ward B.J."/>
            <person name="Allen A."/>
            <person name="Barry K."/>
            <person name="Falciatore A."/>
            <person name="Ferrante M."/>
            <person name="Fortunato A.E."/>
            <person name="Gloeckner G."/>
            <person name="Gruber A."/>
            <person name="Hipkin R."/>
            <person name="Janech M."/>
            <person name="Kroth P."/>
            <person name="Leese F."/>
            <person name="Lindquist E."/>
            <person name="Lyon B.R."/>
            <person name="Martin J."/>
            <person name="Mayer C."/>
            <person name="Parker M."/>
            <person name="Quesneville H."/>
            <person name="Raymond J."/>
            <person name="Uhlig C."/>
            <person name="Valentin K.U."/>
            <person name="Worden A.Z."/>
            <person name="Armbrust E.V."/>
            <person name="Bowler C."/>
            <person name="Green B."/>
            <person name="Moulton V."/>
            <person name="Van Oosterhout C."/>
            <person name="Grigoriev I."/>
        </authorList>
    </citation>
    <scope>NUCLEOTIDE SEQUENCE [LARGE SCALE GENOMIC DNA]</scope>
    <source>
        <strain evidence="2 3">CCMP1102</strain>
    </source>
</reference>
<protein>
    <submittedName>
        <fullName evidence="2">Uncharacterized protein</fullName>
    </submittedName>
</protein>